<dbReference type="EMBL" id="LXQA010457494">
    <property type="protein sequence ID" value="MCI53082.1"/>
    <property type="molecule type" value="Genomic_DNA"/>
</dbReference>
<comment type="caution">
    <text evidence="1">The sequence shown here is derived from an EMBL/GenBank/DDBJ whole genome shotgun (WGS) entry which is preliminary data.</text>
</comment>
<reference evidence="1 2" key="1">
    <citation type="journal article" date="2018" name="Front. Plant Sci.">
        <title>Red Clover (Trifolium pratense) and Zigzag Clover (T. medium) - A Picture of Genomic Similarities and Differences.</title>
        <authorList>
            <person name="Dluhosova J."/>
            <person name="Istvanek J."/>
            <person name="Nedelnik J."/>
            <person name="Repkova J."/>
        </authorList>
    </citation>
    <scope>NUCLEOTIDE SEQUENCE [LARGE SCALE GENOMIC DNA]</scope>
    <source>
        <strain evidence="2">cv. 10/8</strain>
        <tissue evidence="1">Leaf</tissue>
    </source>
</reference>
<dbReference type="AlphaFoldDB" id="A0A392SXA1"/>
<evidence type="ECO:0000313" key="1">
    <source>
        <dbReference type="EMBL" id="MCI53082.1"/>
    </source>
</evidence>
<dbReference type="Proteomes" id="UP000265520">
    <property type="component" value="Unassembled WGS sequence"/>
</dbReference>
<proteinExistence type="predicted"/>
<protein>
    <submittedName>
        <fullName evidence="1">Uncharacterized protein</fullName>
    </submittedName>
</protein>
<sequence>SAHLLATREQISAHYAQYLDRVLTPKQRGLAAIYAWYAVTSIHEASSSRRSTEAV</sequence>
<organism evidence="1 2">
    <name type="scientific">Trifolium medium</name>
    <dbReference type="NCBI Taxonomy" id="97028"/>
    <lineage>
        <taxon>Eukaryota</taxon>
        <taxon>Viridiplantae</taxon>
        <taxon>Streptophyta</taxon>
        <taxon>Embryophyta</taxon>
        <taxon>Tracheophyta</taxon>
        <taxon>Spermatophyta</taxon>
        <taxon>Magnoliopsida</taxon>
        <taxon>eudicotyledons</taxon>
        <taxon>Gunneridae</taxon>
        <taxon>Pentapetalae</taxon>
        <taxon>rosids</taxon>
        <taxon>fabids</taxon>
        <taxon>Fabales</taxon>
        <taxon>Fabaceae</taxon>
        <taxon>Papilionoideae</taxon>
        <taxon>50 kb inversion clade</taxon>
        <taxon>NPAAA clade</taxon>
        <taxon>Hologalegina</taxon>
        <taxon>IRL clade</taxon>
        <taxon>Trifolieae</taxon>
        <taxon>Trifolium</taxon>
    </lineage>
</organism>
<evidence type="ECO:0000313" key="2">
    <source>
        <dbReference type="Proteomes" id="UP000265520"/>
    </source>
</evidence>
<feature type="non-terminal residue" evidence="1">
    <location>
        <position position="1"/>
    </location>
</feature>
<name>A0A392SXA1_9FABA</name>
<keyword evidence="2" id="KW-1185">Reference proteome</keyword>
<accession>A0A392SXA1</accession>